<reference evidence="1 2" key="1">
    <citation type="journal article" date="2018" name="Front. Plant Sci.">
        <title>Red Clover (Trifolium pratense) and Zigzag Clover (T. medium) - A Picture of Genomic Similarities and Differences.</title>
        <authorList>
            <person name="Dluhosova J."/>
            <person name="Istvanek J."/>
            <person name="Nedelnik J."/>
            <person name="Repkova J."/>
        </authorList>
    </citation>
    <scope>NUCLEOTIDE SEQUENCE [LARGE SCALE GENOMIC DNA]</scope>
    <source>
        <strain evidence="2">cv. 10/8</strain>
        <tissue evidence="1">Leaf</tissue>
    </source>
</reference>
<name>A0A392UBN3_9FABA</name>
<dbReference type="AlphaFoldDB" id="A0A392UBN3"/>
<dbReference type="EMBL" id="LXQA010786151">
    <property type="protein sequence ID" value="MCI70939.1"/>
    <property type="molecule type" value="Genomic_DNA"/>
</dbReference>
<proteinExistence type="predicted"/>
<sequence length="43" mass="4866">RKPSQGDEEEKEQKRIAVNTIAGGFTGGDESRATRKRYLMKII</sequence>
<organism evidence="1 2">
    <name type="scientific">Trifolium medium</name>
    <dbReference type="NCBI Taxonomy" id="97028"/>
    <lineage>
        <taxon>Eukaryota</taxon>
        <taxon>Viridiplantae</taxon>
        <taxon>Streptophyta</taxon>
        <taxon>Embryophyta</taxon>
        <taxon>Tracheophyta</taxon>
        <taxon>Spermatophyta</taxon>
        <taxon>Magnoliopsida</taxon>
        <taxon>eudicotyledons</taxon>
        <taxon>Gunneridae</taxon>
        <taxon>Pentapetalae</taxon>
        <taxon>rosids</taxon>
        <taxon>fabids</taxon>
        <taxon>Fabales</taxon>
        <taxon>Fabaceae</taxon>
        <taxon>Papilionoideae</taxon>
        <taxon>50 kb inversion clade</taxon>
        <taxon>NPAAA clade</taxon>
        <taxon>Hologalegina</taxon>
        <taxon>IRL clade</taxon>
        <taxon>Trifolieae</taxon>
        <taxon>Trifolium</taxon>
    </lineage>
</organism>
<evidence type="ECO:0000313" key="2">
    <source>
        <dbReference type="Proteomes" id="UP000265520"/>
    </source>
</evidence>
<comment type="caution">
    <text evidence="1">The sequence shown here is derived from an EMBL/GenBank/DDBJ whole genome shotgun (WGS) entry which is preliminary data.</text>
</comment>
<feature type="non-terminal residue" evidence="1">
    <location>
        <position position="1"/>
    </location>
</feature>
<accession>A0A392UBN3</accession>
<keyword evidence="2" id="KW-1185">Reference proteome</keyword>
<dbReference type="Proteomes" id="UP000265520">
    <property type="component" value="Unassembled WGS sequence"/>
</dbReference>
<protein>
    <submittedName>
        <fullName evidence="1">Uncharacterized protein</fullName>
    </submittedName>
</protein>
<evidence type="ECO:0000313" key="1">
    <source>
        <dbReference type="EMBL" id="MCI70939.1"/>
    </source>
</evidence>